<dbReference type="AlphaFoldDB" id="C1N1Q8"/>
<evidence type="ECO:0000256" key="1">
    <source>
        <dbReference type="SAM" id="MobiDB-lite"/>
    </source>
</evidence>
<dbReference type="EMBL" id="GG663745">
    <property type="protein sequence ID" value="EEH53872.1"/>
    <property type="molecule type" value="Genomic_DNA"/>
</dbReference>
<feature type="compositionally biased region" description="Basic residues" evidence="1">
    <location>
        <begin position="273"/>
        <end position="284"/>
    </location>
</feature>
<name>C1N1Q8_MICPC</name>
<sequence>MHSQSTTAVDDDAVAHGHSLRIRVARPRRPSRAETPTPLLRSRREHGERFRRARGDAPPRPSRLARLGRAISRRAARVPPRRGDQGRAIRSREISIFLRRLRVDVRARVRDGRHREDGLRRGDQGRRVPVEPSMRAAGHRAHSGGGRPGVLAVRLHAPARGSVRRHRAPDGRADEARPGVGLALPARDPGAEVPLVGGQARGARARATHRRRRGCPDVDRAEGRAGREVRRIQRGRSRRDRRRGGKGERGGGERRRRERDRDPGRDADGTPRARGRRAHRPVRPHRGDLVPRRGEGCGGARRERSVRVPRDDVLPVAKRRRRLARGTAAAADRPGRRGGGAEQDGGREGEGGRERHRRVGGHRRGRGPAGGIRAAASVVRGEGGRRGDADDAEGVADGVFERVGRRLSEMGERRGVQSREGGGREGSRRRGGEGARRLRESEQRGVV</sequence>
<dbReference type="RefSeq" id="XP_003062160.1">
    <property type="nucleotide sequence ID" value="XM_003062114.1"/>
</dbReference>
<evidence type="ECO:0000313" key="3">
    <source>
        <dbReference type="Proteomes" id="UP000001876"/>
    </source>
</evidence>
<feature type="compositionally biased region" description="Low complexity" evidence="1">
    <location>
        <begin position="371"/>
        <end position="380"/>
    </location>
</feature>
<feature type="compositionally biased region" description="Basic and acidic residues" evidence="1">
    <location>
        <begin position="285"/>
        <end position="313"/>
    </location>
</feature>
<keyword evidence="3" id="KW-1185">Reference proteome</keyword>
<dbReference type="GeneID" id="9687397"/>
<gene>
    <name evidence="2" type="ORF">MICPUCDRAFT_69976</name>
</gene>
<feature type="compositionally biased region" description="Basic and acidic residues" evidence="1">
    <location>
        <begin position="399"/>
        <end position="447"/>
    </location>
</feature>
<feature type="compositionally biased region" description="Basic and acidic residues" evidence="1">
    <location>
        <begin position="115"/>
        <end position="129"/>
    </location>
</feature>
<feature type="compositionally biased region" description="Basic residues" evidence="1">
    <location>
        <begin position="203"/>
        <end position="213"/>
    </location>
</feature>
<feature type="compositionally biased region" description="Basic residues" evidence="1">
    <location>
        <begin position="232"/>
        <end position="244"/>
    </location>
</feature>
<feature type="compositionally biased region" description="Basic and acidic residues" evidence="1">
    <location>
        <begin position="214"/>
        <end position="231"/>
    </location>
</feature>
<feature type="compositionally biased region" description="Basic residues" evidence="1">
    <location>
        <begin position="71"/>
        <end position="80"/>
    </location>
</feature>
<dbReference type="Proteomes" id="UP000001876">
    <property type="component" value="Unassembled WGS sequence"/>
</dbReference>
<feature type="compositionally biased region" description="Basic residues" evidence="1">
    <location>
        <begin position="18"/>
        <end position="30"/>
    </location>
</feature>
<dbReference type="OMA" id="SCERCCA"/>
<accession>C1N1Q8</accession>
<feature type="compositionally biased region" description="Basic and acidic residues" evidence="1">
    <location>
        <begin position="45"/>
        <end position="57"/>
    </location>
</feature>
<proteinExistence type="predicted"/>
<evidence type="ECO:0000313" key="2">
    <source>
        <dbReference type="EMBL" id="EEH53872.1"/>
    </source>
</evidence>
<protein>
    <submittedName>
        <fullName evidence="2">Predicted protein</fullName>
    </submittedName>
</protein>
<feature type="region of interest" description="Disordered" evidence="1">
    <location>
        <begin position="1"/>
        <end position="87"/>
    </location>
</feature>
<feature type="region of interest" description="Disordered" evidence="1">
    <location>
        <begin position="115"/>
        <end position="447"/>
    </location>
</feature>
<feature type="compositionally biased region" description="Basic and acidic residues" evidence="1">
    <location>
        <begin position="344"/>
        <end position="353"/>
    </location>
</feature>
<organism evidence="3">
    <name type="scientific">Micromonas pusilla (strain CCMP1545)</name>
    <name type="common">Picoplanktonic green alga</name>
    <dbReference type="NCBI Taxonomy" id="564608"/>
    <lineage>
        <taxon>Eukaryota</taxon>
        <taxon>Viridiplantae</taxon>
        <taxon>Chlorophyta</taxon>
        <taxon>Mamiellophyceae</taxon>
        <taxon>Mamiellales</taxon>
        <taxon>Mamiellaceae</taxon>
        <taxon>Micromonas</taxon>
    </lineage>
</organism>
<feature type="compositionally biased region" description="Basic and acidic residues" evidence="1">
    <location>
        <begin position="168"/>
        <end position="177"/>
    </location>
</feature>
<dbReference type="KEGG" id="mpp:MICPUCDRAFT_69976"/>
<feature type="compositionally biased region" description="Basic and acidic residues" evidence="1">
    <location>
        <begin position="245"/>
        <end position="271"/>
    </location>
</feature>
<reference evidence="2 3" key="1">
    <citation type="journal article" date="2009" name="Science">
        <title>Green evolution and dynamic adaptations revealed by genomes of the marine picoeukaryotes Micromonas.</title>
        <authorList>
            <person name="Worden A.Z."/>
            <person name="Lee J.H."/>
            <person name="Mock T."/>
            <person name="Rouze P."/>
            <person name="Simmons M.P."/>
            <person name="Aerts A.L."/>
            <person name="Allen A.E."/>
            <person name="Cuvelier M.L."/>
            <person name="Derelle E."/>
            <person name="Everett M.V."/>
            <person name="Foulon E."/>
            <person name="Grimwood J."/>
            <person name="Gundlach H."/>
            <person name="Henrissat B."/>
            <person name="Napoli C."/>
            <person name="McDonald S.M."/>
            <person name="Parker M.S."/>
            <person name="Rombauts S."/>
            <person name="Salamov A."/>
            <person name="Von Dassow P."/>
            <person name="Badger J.H."/>
            <person name="Coutinho P.M."/>
            <person name="Demir E."/>
            <person name="Dubchak I."/>
            <person name="Gentemann C."/>
            <person name="Eikrem W."/>
            <person name="Gready J.E."/>
            <person name="John U."/>
            <person name="Lanier W."/>
            <person name="Lindquist E.A."/>
            <person name="Lucas S."/>
            <person name="Mayer K.F."/>
            <person name="Moreau H."/>
            <person name="Not F."/>
            <person name="Otillar R."/>
            <person name="Panaud O."/>
            <person name="Pangilinan J."/>
            <person name="Paulsen I."/>
            <person name="Piegu B."/>
            <person name="Poliakov A."/>
            <person name="Robbens S."/>
            <person name="Schmutz J."/>
            <person name="Toulza E."/>
            <person name="Wyss T."/>
            <person name="Zelensky A."/>
            <person name="Zhou K."/>
            <person name="Armbrust E.V."/>
            <person name="Bhattacharya D."/>
            <person name="Goodenough U.W."/>
            <person name="Van de Peer Y."/>
            <person name="Grigoriev I.V."/>
        </authorList>
    </citation>
    <scope>NUCLEOTIDE SEQUENCE [LARGE SCALE GENOMIC DNA]</scope>
    <source>
        <strain evidence="2 3">CCMP1545</strain>
    </source>
</reference>
<feature type="compositionally biased region" description="Basic residues" evidence="1">
    <location>
        <begin position="354"/>
        <end position="366"/>
    </location>
</feature>